<dbReference type="Pfam" id="PF03179">
    <property type="entry name" value="V-ATPase_G"/>
    <property type="match status" value="1"/>
</dbReference>
<dbReference type="Proteomes" id="UP000324907">
    <property type="component" value="Unassembled WGS sequence"/>
</dbReference>
<reference evidence="9 10" key="1">
    <citation type="submission" date="2019-07" db="EMBL/GenBank/DDBJ databases">
        <title>Genomes of Cafeteria roenbergensis.</title>
        <authorList>
            <person name="Fischer M.G."/>
            <person name="Hackl T."/>
            <person name="Roman M."/>
        </authorList>
    </citation>
    <scope>NUCLEOTIDE SEQUENCE [LARGE SCALE GENOMIC DNA]</scope>
    <source>
        <strain evidence="5 10">BVI</strain>
        <strain evidence="6 12">Cflag</strain>
        <strain evidence="8 9">E4-10P</strain>
        <strain evidence="7 11">RCC970-E3</strain>
    </source>
</reference>
<evidence type="ECO:0000313" key="5">
    <source>
        <dbReference type="EMBL" id="KAA0147348.1"/>
    </source>
</evidence>
<sequence length="117" mass="12349">MDDSMATALKQASEDASSIVAAARQSRQIKLDTAAREADEDVRRFEEEQRAVLAAASAGDASLDHHRAKTAEETAAIIAAMDRSFEAGKDSASSFLVAVATSTDALSKHAKLLSGRK</sequence>
<organism evidence="8 9">
    <name type="scientific">Cafeteria roenbergensis</name>
    <name type="common">Marine flagellate</name>
    <dbReference type="NCBI Taxonomy" id="33653"/>
    <lineage>
        <taxon>Eukaryota</taxon>
        <taxon>Sar</taxon>
        <taxon>Stramenopiles</taxon>
        <taxon>Bigyra</taxon>
        <taxon>Opalozoa</taxon>
        <taxon>Bicosoecida</taxon>
        <taxon>Cafeteriaceae</taxon>
        <taxon>Cafeteria</taxon>
    </lineage>
</organism>
<dbReference type="Proteomes" id="UP000322899">
    <property type="component" value="Unassembled WGS sequence"/>
</dbReference>
<evidence type="ECO:0000313" key="8">
    <source>
        <dbReference type="EMBL" id="KAA0177200.1"/>
    </source>
</evidence>
<dbReference type="GO" id="GO:0046961">
    <property type="term" value="F:proton-transporting ATPase activity, rotational mechanism"/>
    <property type="evidence" value="ECO:0007669"/>
    <property type="project" value="InterPro"/>
</dbReference>
<dbReference type="AlphaFoldDB" id="A0A5A8EMM0"/>
<keyword evidence="2" id="KW-0813">Transport</keyword>
<gene>
    <name evidence="8" type="ORF">FNF27_01529</name>
    <name evidence="7" type="ORF">FNF28_02939</name>
    <name evidence="5" type="ORF">FNF29_07416</name>
    <name evidence="6" type="ORF">FNF31_06247</name>
</gene>
<dbReference type="InterPro" id="IPR005124">
    <property type="entry name" value="V-ATPase_G"/>
</dbReference>
<dbReference type="EMBL" id="VLTO01000005">
    <property type="protein sequence ID" value="KAA0177200.1"/>
    <property type="molecule type" value="Genomic_DNA"/>
</dbReference>
<name>A0A5A8EMM0_CAFRO</name>
<dbReference type="GO" id="GO:0016471">
    <property type="term" value="C:vacuolar proton-transporting V-type ATPase complex"/>
    <property type="evidence" value="ECO:0007669"/>
    <property type="project" value="InterPro"/>
</dbReference>
<evidence type="ECO:0000256" key="4">
    <source>
        <dbReference type="ARBA" id="ARBA00023065"/>
    </source>
</evidence>
<evidence type="ECO:0000313" key="10">
    <source>
        <dbReference type="Proteomes" id="UP000323011"/>
    </source>
</evidence>
<accession>A0A5A8EMM0</accession>
<proteinExistence type="inferred from homology"/>
<evidence type="ECO:0000313" key="6">
    <source>
        <dbReference type="EMBL" id="KAA0154592.1"/>
    </source>
</evidence>
<dbReference type="EMBL" id="VLTN01000068">
    <property type="protein sequence ID" value="KAA0147348.1"/>
    <property type="molecule type" value="Genomic_DNA"/>
</dbReference>
<evidence type="ECO:0000313" key="7">
    <source>
        <dbReference type="EMBL" id="KAA0167016.1"/>
    </source>
</evidence>
<evidence type="ECO:0000313" key="9">
    <source>
        <dbReference type="Proteomes" id="UP000322899"/>
    </source>
</evidence>
<evidence type="ECO:0000256" key="3">
    <source>
        <dbReference type="ARBA" id="ARBA00022781"/>
    </source>
</evidence>
<keyword evidence="4" id="KW-0406">Ion transport</keyword>
<keyword evidence="3" id="KW-0375">Hydrogen ion transport</keyword>
<dbReference type="Proteomes" id="UP000325113">
    <property type="component" value="Unassembled WGS sequence"/>
</dbReference>
<evidence type="ECO:0000313" key="11">
    <source>
        <dbReference type="Proteomes" id="UP000324907"/>
    </source>
</evidence>
<comment type="caution">
    <text evidence="8">The sequence shown here is derived from an EMBL/GenBank/DDBJ whole genome shotgun (WGS) entry which is preliminary data.</text>
</comment>
<keyword evidence="10" id="KW-1185">Reference proteome</keyword>
<evidence type="ECO:0008006" key="13">
    <source>
        <dbReference type="Google" id="ProtNLM"/>
    </source>
</evidence>
<evidence type="ECO:0000256" key="2">
    <source>
        <dbReference type="ARBA" id="ARBA00022448"/>
    </source>
</evidence>
<evidence type="ECO:0000313" key="12">
    <source>
        <dbReference type="Proteomes" id="UP000325113"/>
    </source>
</evidence>
<protein>
    <recommendedName>
        <fullName evidence="13">V-type proton ATPase subunit G</fullName>
    </recommendedName>
</protein>
<dbReference type="Proteomes" id="UP000323011">
    <property type="component" value="Unassembled WGS sequence"/>
</dbReference>
<evidence type="ECO:0000256" key="1">
    <source>
        <dbReference type="ARBA" id="ARBA00010066"/>
    </source>
</evidence>
<comment type="similarity">
    <text evidence="1">Belongs to the V-ATPase G subunit family.</text>
</comment>
<dbReference type="Gene3D" id="1.20.5.2950">
    <property type="match status" value="1"/>
</dbReference>
<dbReference type="EMBL" id="VLTM01000092">
    <property type="protein sequence ID" value="KAA0154592.1"/>
    <property type="molecule type" value="Genomic_DNA"/>
</dbReference>
<dbReference type="EMBL" id="VLTL01000036">
    <property type="protein sequence ID" value="KAA0167016.1"/>
    <property type="molecule type" value="Genomic_DNA"/>
</dbReference>